<name>A0AB33VCC5_RALSU</name>
<dbReference type="Proteomes" id="UP000005933">
    <property type="component" value="Unassembled WGS sequence"/>
</dbReference>
<accession>A0AB33VCC5</accession>
<dbReference type="EMBL" id="AAKL01000029">
    <property type="protein sequence ID" value="EAP72487.1"/>
    <property type="molecule type" value="Genomic_DNA"/>
</dbReference>
<evidence type="ECO:0000313" key="2">
    <source>
        <dbReference type="EMBL" id="EAP72487.1"/>
    </source>
</evidence>
<proteinExistence type="predicted"/>
<organism evidence="2 3">
    <name type="scientific">Ralstonia solanacearum (strain UW551)</name>
    <dbReference type="NCBI Taxonomy" id="342110"/>
    <lineage>
        <taxon>Bacteria</taxon>
        <taxon>Pseudomonadati</taxon>
        <taxon>Pseudomonadota</taxon>
        <taxon>Betaproteobacteria</taxon>
        <taxon>Burkholderiales</taxon>
        <taxon>Burkholderiaceae</taxon>
        <taxon>Ralstonia</taxon>
        <taxon>Ralstonia solanacearum species complex</taxon>
    </lineage>
</organism>
<evidence type="ECO:0000313" key="3">
    <source>
        <dbReference type="Proteomes" id="UP000005933"/>
    </source>
</evidence>
<feature type="region of interest" description="Disordered" evidence="1">
    <location>
        <begin position="1"/>
        <end position="47"/>
    </location>
</feature>
<sequence>MPATRRPAAVTPHHRPGPLAPAATGRWPMEPRDHASPSHAFDAAATRSARSAAAPCFRVKGATLRAVHPAFAPHLPMPAAALPATARAERAFTAPDRSAIPACKGGNCGTEPCTLERCDTARGRPSQSDQR</sequence>
<evidence type="ECO:0000256" key="1">
    <source>
        <dbReference type="SAM" id="MobiDB-lite"/>
    </source>
</evidence>
<gene>
    <name evidence="2" type="ORF">RRSL_02567</name>
</gene>
<comment type="caution">
    <text evidence="2">The sequence shown here is derived from an EMBL/GenBank/DDBJ whole genome shotgun (WGS) entry which is preliminary data.</text>
</comment>
<reference evidence="2 3" key="1">
    <citation type="journal article" date="2006" name="Mol. Plant Microbe Interact.">
        <title>Identification of open reading frames unique to a select agent: Ralstonia solanacearum race 3 biovar 2.</title>
        <authorList>
            <person name="Gabriel D.W."/>
            <person name="Allen C."/>
            <person name="Schell M."/>
            <person name="Denny T.P."/>
            <person name="Greenberg J.T."/>
            <person name="Duan Y.P."/>
            <person name="Flores-Cruz Z."/>
            <person name="Huang Q."/>
            <person name="Clifford J.M."/>
            <person name="Presting G."/>
            <person name="Gonzalez E.T."/>
            <person name="Reddy J."/>
            <person name="Elphinstone J."/>
            <person name="Swanson J."/>
            <person name="Yao J."/>
            <person name="Mulholland V."/>
            <person name="Liu L."/>
            <person name="Farmerie W."/>
            <person name="Patnaikuni M."/>
            <person name="Balogh B."/>
            <person name="Norman D."/>
            <person name="Alvarez A."/>
            <person name="Castillo J.A."/>
            <person name="Jones J."/>
            <person name="Saddler G."/>
            <person name="Walunas T."/>
            <person name="Zhukov A."/>
            <person name="Mikhailova N."/>
        </authorList>
    </citation>
    <scope>NUCLEOTIDE SEQUENCE [LARGE SCALE GENOMIC DNA]</scope>
    <source>
        <strain evidence="2 3">UW551</strain>
    </source>
</reference>
<dbReference type="AlphaFoldDB" id="A0AB33VCC5"/>
<protein>
    <submittedName>
        <fullName evidence="2">Uncharacterized protein</fullName>
    </submittedName>
</protein>